<proteinExistence type="predicted"/>
<reference evidence="3" key="1">
    <citation type="submission" date="2016-10" db="EMBL/GenBank/DDBJ databases">
        <authorList>
            <person name="Varghese N."/>
            <person name="Submissions S."/>
        </authorList>
    </citation>
    <scope>NUCLEOTIDE SEQUENCE [LARGE SCALE GENOMIC DNA]</scope>
    <source>
        <strain evidence="3">DSM 17875</strain>
    </source>
</reference>
<dbReference type="AlphaFoldDB" id="A0A1H2ET00"/>
<gene>
    <name evidence="2" type="ORF">SAMN05216296_1025</name>
</gene>
<evidence type="ECO:0000256" key="1">
    <source>
        <dbReference type="SAM" id="MobiDB-lite"/>
    </source>
</evidence>
<name>A0A1H2ET00_9PSED</name>
<dbReference type="Proteomes" id="UP000243232">
    <property type="component" value="Chromosome I"/>
</dbReference>
<dbReference type="EMBL" id="LT629785">
    <property type="protein sequence ID" value="SDT97848.1"/>
    <property type="molecule type" value="Genomic_DNA"/>
</dbReference>
<accession>A0A1H2ET00</accession>
<evidence type="ECO:0000313" key="2">
    <source>
        <dbReference type="EMBL" id="SDT97848.1"/>
    </source>
</evidence>
<feature type="region of interest" description="Disordered" evidence="1">
    <location>
        <begin position="1"/>
        <end position="22"/>
    </location>
</feature>
<protein>
    <submittedName>
        <fullName evidence="2">Helix-turn-helix domain-containing protein</fullName>
    </submittedName>
</protein>
<keyword evidence="3" id="KW-1185">Reference proteome</keyword>
<dbReference type="OrthoDB" id="7065051at2"/>
<organism evidence="2 3">
    <name type="scientific">Pseudomonas pohangensis</name>
    <dbReference type="NCBI Taxonomy" id="364197"/>
    <lineage>
        <taxon>Bacteria</taxon>
        <taxon>Pseudomonadati</taxon>
        <taxon>Pseudomonadota</taxon>
        <taxon>Gammaproteobacteria</taxon>
        <taxon>Pseudomonadales</taxon>
        <taxon>Pseudomonadaceae</taxon>
        <taxon>Pseudomonas</taxon>
    </lineage>
</organism>
<sequence>MKKANSPINAEASPSHGNSITSTAPTKIACVLEYMVFTGSLNTFEGEREVGDHSLPSTISDLANGYGLSITRTDEKVPTRWGRPTIVTRYSIPDSEHMKAKVVLAILCKRSKQSPVVTHE</sequence>
<dbReference type="STRING" id="364197.SAMN05216296_1025"/>
<evidence type="ECO:0000313" key="3">
    <source>
        <dbReference type="Proteomes" id="UP000243232"/>
    </source>
</evidence>
<dbReference type="RefSeq" id="WP_090193399.1">
    <property type="nucleotide sequence ID" value="NZ_LT629785.1"/>
</dbReference>